<keyword evidence="2" id="KW-1133">Transmembrane helix</keyword>
<dbReference type="EMBL" id="JARKNE010000011">
    <property type="protein sequence ID" value="KAK5785368.1"/>
    <property type="molecule type" value="Genomic_DNA"/>
</dbReference>
<comment type="caution">
    <text evidence="3">The sequence shown here is derived from an EMBL/GenBank/DDBJ whole genome shotgun (WGS) entry which is preliminary data.</text>
</comment>
<dbReference type="Proteomes" id="UP001358586">
    <property type="component" value="Chromosome 11"/>
</dbReference>
<keyword evidence="4" id="KW-1185">Reference proteome</keyword>
<keyword evidence="2" id="KW-0472">Membrane</keyword>
<evidence type="ECO:0000256" key="2">
    <source>
        <dbReference type="SAM" id="Phobius"/>
    </source>
</evidence>
<evidence type="ECO:0000313" key="4">
    <source>
        <dbReference type="Proteomes" id="UP001358586"/>
    </source>
</evidence>
<feature type="transmembrane region" description="Helical" evidence="2">
    <location>
        <begin position="7"/>
        <end position="26"/>
    </location>
</feature>
<sequence>MKRSLQVIVLLIWMTLITELLLKFWVLKGIAEFDFKDLLLTQPNILDLACSNTCLRGIRLKLKFRDQMAQMQVSTIKEIAQLKAEAASREVEAQRKYDELQVQVKVEATRKYDELQQQLQNMMKMFQ</sequence>
<keyword evidence="2" id="KW-0812">Transmembrane</keyword>
<proteinExistence type="predicted"/>
<organism evidence="3 4">
    <name type="scientific">Gossypium arboreum</name>
    <name type="common">Tree cotton</name>
    <name type="synonym">Gossypium nanking</name>
    <dbReference type="NCBI Taxonomy" id="29729"/>
    <lineage>
        <taxon>Eukaryota</taxon>
        <taxon>Viridiplantae</taxon>
        <taxon>Streptophyta</taxon>
        <taxon>Embryophyta</taxon>
        <taxon>Tracheophyta</taxon>
        <taxon>Spermatophyta</taxon>
        <taxon>Magnoliopsida</taxon>
        <taxon>eudicotyledons</taxon>
        <taxon>Gunneridae</taxon>
        <taxon>Pentapetalae</taxon>
        <taxon>rosids</taxon>
        <taxon>malvids</taxon>
        <taxon>Malvales</taxon>
        <taxon>Malvaceae</taxon>
        <taxon>Malvoideae</taxon>
        <taxon>Gossypium</taxon>
    </lineage>
</organism>
<accession>A0ABR0N4X4</accession>
<evidence type="ECO:0000313" key="3">
    <source>
        <dbReference type="EMBL" id="KAK5785368.1"/>
    </source>
</evidence>
<name>A0ABR0N4X4_GOSAR</name>
<gene>
    <name evidence="3" type="ORF">PVK06_039948</name>
</gene>
<protein>
    <submittedName>
        <fullName evidence="3">Uncharacterized protein</fullName>
    </submittedName>
</protein>
<feature type="coiled-coil region" evidence="1">
    <location>
        <begin position="83"/>
        <end position="125"/>
    </location>
</feature>
<keyword evidence="1" id="KW-0175">Coiled coil</keyword>
<reference evidence="3 4" key="1">
    <citation type="submission" date="2023-03" db="EMBL/GenBank/DDBJ databases">
        <title>WGS of Gossypium arboreum.</title>
        <authorList>
            <person name="Yu D."/>
        </authorList>
    </citation>
    <scope>NUCLEOTIDE SEQUENCE [LARGE SCALE GENOMIC DNA]</scope>
    <source>
        <tissue evidence="3">Leaf</tissue>
    </source>
</reference>
<evidence type="ECO:0000256" key="1">
    <source>
        <dbReference type="SAM" id="Coils"/>
    </source>
</evidence>